<dbReference type="SUPFAM" id="SSF111384">
    <property type="entry name" value="OmpH-like"/>
    <property type="match status" value="1"/>
</dbReference>
<dbReference type="GO" id="GO:0005829">
    <property type="term" value="C:cytosol"/>
    <property type="evidence" value="ECO:0007669"/>
    <property type="project" value="TreeGrafter"/>
</dbReference>
<sequence length="165" mass="18004">MKKLSVLFAAVVMLFSVGMKAQKVASMDVAGVLSLMPEKKKADEQLDAYSKAKQAEMQKEAQPYQAIAQKYQEEAPTQTAEVNKKREAELQKMQSELQTKAAAVQKDVADKTDATYAPIEAKFNAAVDKVAKANGWDFIFDANSPSLIYKAGPDATALVKKELGL</sequence>
<feature type="chain" id="PRO_5009290722" evidence="3">
    <location>
        <begin position="22"/>
        <end position="165"/>
    </location>
</feature>
<keyword evidence="5" id="KW-1185">Reference proteome</keyword>
<dbReference type="InterPro" id="IPR024930">
    <property type="entry name" value="Skp_dom_sf"/>
</dbReference>
<dbReference type="Gene3D" id="3.30.910.20">
    <property type="entry name" value="Skp domain"/>
    <property type="match status" value="1"/>
</dbReference>
<evidence type="ECO:0000256" key="3">
    <source>
        <dbReference type="SAM" id="SignalP"/>
    </source>
</evidence>
<evidence type="ECO:0000256" key="1">
    <source>
        <dbReference type="ARBA" id="ARBA00009091"/>
    </source>
</evidence>
<protein>
    <submittedName>
        <fullName evidence="4">Periplasmic chaperone for outer membrane proteins Skp</fullName>
    </submittedName>
</protein>
<dbReference type="PANTHER" id="PTHR35089">
    <property type="entry name" value="CHAPERONE PROTEIN SKP"/>
    <property type="match status" value="1"/>
</dbReference>
<dbReference type="OrthoDB" id="1524711at2"/>
<dbReference type="EMBL" id="FNUS01000004">
    <property type="protein sequence ID" value="SEG24675.1"/>
    <property type="molecule type" value="Genomic_DNA"/>
</dbReference>
<accession>A0A1H5YM63</accession>
<dbReference type="Pfam" id="PF03938">
    <property type="entry name" value="OmpH"/>
    <property type="match status" value="1"/>
</dbReference>
<feature type="signal peptide" evidence="3">
    <location>
        <begin position="1"/>
        <end position="21"/>
    </location>
</feature>
<evidence type="ECO:0000313" key="5">
    <source>
        <dbReference type="Proteomes" id="UP000236738"/>
    </source>
</evidence>
<keyword evidence="2 3" id="KW-0732">Signal</keyword>
<dbReference type="AlphaFoldDB" id="A0A1H5YM63"/>
<comment type="similarity">
    <text evidence="1">Belongs to the Skp family.</text>
</comment>
<reference evidence="5" key="1">
    <citation type="submission" date="2016-10" db="EMBL/GenBank/DDBJ databases">
        <authorList>
            <person name="Varghese N."/>
            <person name="Submissions S."/>
        </authorList>
    </citation>
    <scope>NUCLEOTIDE SEQUENCE [LARGE SCALE GENOMIC DNA]</scope>
    <source>
        <strain evidence="5">DSM 21580</strain>
    </source>
</reference>
<name>A0A1H5YM63_9FLAO</name>
<dbReference type="RefSeq" id="WP_103913739.1">
    <property type="nucleotide sequence ID" value="NZ_FNUS01000004.1"/>
</dbReference>
<dbReference type="Proteomes" id="UP000236738">
    <property type="component" value="Unassembled WGS sequence"/>
</dbReference>
<dbReference type="PANTHER" id="PTHR35089:SF1">
    <property type="entry name" value="CHAPERONE PROTEIN SKP"/>
    <property type="match status" value="1"/>
</dbReference>
<proteinExistence type="inferred from homology"/>
<dbReference type="GO" id="GO:0051082">
    <property type="term" value="F:unfolded protein binding"/>
    <property type="evidence" value="ECO:0007669"/>
    <property type="project" value="InterPro"/>
</dbReference>
<organism evidence="4 5">
    <name type="scientific">Halpernia humi</name>
    <dbReference type="NCBI Taxonomy" id="493375"/>
    <lineage>
        <taxon>Bacteria</taxon>
        <taxon>Pseudomonadati</taxon>
        <taxon>Bacteroidota</taxon>
        <taxon>Flavobacteriia</taxon>
        <taxon>Flavobacteriales</taxon>
        <taxon>Weeksellaceae</taxon>
        <taxon>Chryseobacterium group</taxon>
        <taxon>Halpernia</taxon>
    </lineage>
</organism>
<dbReference type="InterPro" id="IPR005632">
    <property type="entry name" value="Chaperone_Skp"/>
</dbReference>
<evidence type="ECO:0000256" key="2">
    <source>
        <dbReference type="ARBA" id="ARBA00022729"/>
    </source>
</evidence>
<dbReference type="GO" id="GO:0050821">
    <property type="term" value="P:protein stabilization"/>
    <property type="evidence" value="ECO:0007669"/>
    <property type="project" value="TreeGrafter"/>
</dbReference>
<evidence type="ECO:0000313" key="4">
    <source>
        <dbReference type="EMBL" id="SEG24675.1"/>
    </source>
</evidence>
<gene>
    <name evidence="4" type="ORF">SAMN05421847_1770</name>
</gene>
<dbReference type="SMART" id="SM00935">
    <property type="entry name" value="OmpH"/>
    <property type="match status" value="1"/>
</dbReference>